<dbReference type="RefSeq" id="WP_105514656.1">
    <property type="nucleotide sequence ID" value="NZ_PVEP01000003.1"/>
</dbReference>
<evidence type="ECO:0000256" key="1">
    <source>
        <dbReference type="SAM" id="MobiDB-lite"/>
    </source>
</evidence>
<sequence length="64" mass="7092">MSRHLADRREPSDGGRTKHYAEVERSHGGAGSHPATKALHERAQTRSDAARLKAFTRIERGLEA</sequence>
<organism evidence="2 3">
    <name type="scientific">Albidovulum denitrificans</name>
    <dbReference type="NCBI Taxonomy" id="404881"/>
    <lineage>
        <taxon>Bacteria</taxon>
        <taxon>Pseudomonadati</taxon>
        <taxon>Pseudomonadota</taxon>
        <taxon>Alphaproteobacteria</taxon>
        <taxon>Rhodobacterales</taxon>
        <taxon>Paracoccaceae</taxon>
        <taxon>Albidovulum</taxon>
    </lineage>
</organism>
<dbReference type="EMBL" id="PVEP01000003">
    <property type="protein sequence ID" value="PQV57186.1"/>
    <property type="molecule type" value="Genomic_DNA"/>
</dbReference>
<feature type="compositionally biased region" description="Basic and acidic residues" evidence="1">
    <location>
        <begin position="38"/>
        <end position="52"/>
    </location>
</feature>
<protein>
    <submittedName>
        <fullName evidence="2">Uncharacterized protein</fullName>
    </submittedName>
</protein>
<proteinExistence type="predicted"/>
<dbReference type="OrthoDB" id="7644839at2"/>
<feature type="compositionally biased region" description="Basic and acidic residues" evidence="1">
    <location>
        <begin position="1"/>
        <end position="27"/>
    </location>
</feature>
<keyword evidence="3" id="KW-1185">Reference proteome</keyword>
<gene>
    <name evidence="2" type="ORF">LX70_02047</name>
</gene>
<feature type="region of interest" description="Disordered" evidence="1">
    <location>
        <begin position="1"/>
        <end position="52"/>
    </location>
</feature>
<evidence type="ECO:0000313" key="2">
    <source>
        <dbReference type="EMBL" id="PQV57186.1"/>
    </source>
</evidence>
<reference evidence="2 3" key="1">
    <citation type="submission" date="2018-02" db="EMBL/GenBank/DDBJ databases">
        <title>Genomic Encyclopedia of Archaeal and Bacterial Type Strains, Phase II (KMG-II): from individual species to whole genera.</title>
        <authorList>
            <person name="Goeker M."/>
        </authorList>
    </citation>
    <scope>NUCLEOTIDE SEQUENCE [LARGE SCALE GENOMIC DNA]</scope>
    <source>
        <strain evidence="2 3">DSM 18921</strain>
    </source>
</reference>
<name>A0A2S8S8R8_9RHOB</name>
<accession>A0A2S8S8R8</accession>
<comment type="caution">
    <text evidence="2">The sequence shown here is derived from an EMBL/GenBank/DDBJ whole genome shotgun (WGS) entry which is preliminary data.</text>
</comment>
<dbReference type="Proteomes" id="UP000238338">
    <property type="component" value="Unassembled WGS sequence"/>
</dbReference>
<evidence type="ECO:0000313" key="3">
    <source>
        <dbReference type="Proteomes" id="UP000238338"/>
    </source>
</evidence>
<dbReference type="AlphaFoldDB" id="A0A2S8S8R8"/>